<dbReference type="EMBL" id="JNBS01001856">
    <property type="protein sequence ID" value="OQR98400.1"/>
    <property type="molecule type" value="Genomic_DNA"/>
</dbReference>
<keyword evidence="2" id="KW-0472">Membrane</keyword>
<evidence type="ECO:0000256" key="1">
    <source>
        <dbReference type="SAM" id="MobiDB-lite"/>
    </source>
</evidence>
<keyword evidence="2" id="KW-1133">Transmembrane helix</keyword>
<reference evidence="3 4" key="1">
    <citation type="journal article" date="2014" name="Genome Biol. Evol.">
        <title>The secreted proteins of Achlya hypogyna and Thraustotheca clavata identify the ancestral oomycete secretome and reveal gene acquisitions by horizontal gene transfer.</title>
        <authorList>
            <person name="Misner I."/>
            <person name="Blouin N."/>
            <person name="Leonard G."/>
            <person name="Richards T.A."/>
            <person name="Lane C.E."/>
        </authorList>
    </citation>
    <scope>NUCLEOTIDE SEQUENCE [LARGE SCALE GENOMIC DNA]</scope>
    <source>
        <strain evidence="3 4">ATCC 34112</strain>
    </source>
</reference>
<accession>A0A1V9ZKS9</accession>
<name>A0A1V9ZKS9_9STRA</name>
<organism evidence="3 4">
    <name type="scientific">Thraustotheca clavata</name>
    <dbReference type="NCBI Taxonomy" id="74557"/>
    <lineage>
        <taxon>Eukaryota</taxon>
        <taxon>Sar</taxon>
        <taxon>Stramenopiles</taxon>
        <taxon>Oomycota</taxon>
        <taxon>Saprolegniomycetes</taxon>
        <taxon>Saprolegniales</taxon>
        <taxon>Achlyaceae</taxon>
        <taxon>Thraustotheca</taxon>
    </lineage>
</organism>
<evidence type="ECO:0000313" key="3">
    <source>
        <dbReference type="EMBL" id="OQR98400.1"/>
    </source>
</evidence>
<evidence type="ECO:0000313" key="4">
    <source>
        <dbReference type="Proteomes" id="UP000243217"/>
    </source>
</evidence>
<dbReference type="OrthoDB" id="10481819at2759"/>
<comment type="caution">
    <text evidence="3">The sequence shown here is derived from an EMBL/GenBank/DDBJ whole genome shotgun (WGS) entry which is preliminary data.</text>
</comment>
<dbReference type="Proteomes" id="UP000243217">
    <property type="component" value="Unassembled WGS sequence"/>
</dbReference>
<proteinExistence type="predicted"/>
<keyword evidence="4" id="KW-1185">Reference proteome</keyword>
<dbReference type="AlphaFoldDB" id="A0A1V9ZKS9"/>
<protein>
    <recommendedName>
        <fullName evidence="5">Transmembrane protein</fullName>
    </recommendedName>
</protein>
<sequence length="93" mass="10619">MDSDSIRAVSQSNSIAFHPCTYLVLSISVVGIYLYLVYVMESSVSIHQKKDRATRIAMQFNEEQRKRRAQNRPRLDSIIEDEAESISPRSSVV</sequence>
<feature type="region of interest" description="Disordered" evidence="1">
    <location>
        <begin position="61"/>
        <end position="93"/>
    </location>
</feature>
<evidence type="ECO:0000256" key="2">
    <source>
        <dbReference type="SAM" id="Phobius"/>
    </source>
</evidence>
<gene>
    <name evidence="3" type="ORF">THRCLA_21887</name>
</gene>
<evidence type="ECO:0008006" key="5">
    <source>
        <dbReference type="Google" id="ProtNLM"/>
    </source>
</evidence>
<keyword evidence="2" id="KW-0812">Transmembrane</keyword>
<feature type="transmembrane region" description="Helical" evidence="2">
    <location>
        <begin position="22"/>
        <end position="40"/>
    </location>
</feature>